<keyword evidence="2" id="KW-1185">Reference proteome</keyword>
<dbReference type="Proteomes" id="UP001234297">
    <property type="component" value="Chromosome 5"/>
</dbReference>
<organism evidence="1 2">
    <name type="scientific">Persea americana</name>
    <name type="common">Avocado</name>
    <dbReference type="NCBI Taxonomy" id="3435"/>
    <lineage>
        <taxon>Eukaryota</taxon>
        <taxon>Viridiplantae</taxon>
        <taxon>Streptophyta</taxon>
        <taxon>Embryophyta</taxon>
        <taxon>Tracheophyta</taxon>
        <taxon>Spermatophyta</taxon>
        <taxon>Magnoliopsida</taxon>
        <taxon>Magnoliidae</taxon>
        <taxon>Laurales</taxon>
        <taxon>Lauraceae</taxon>
        <taxon>Persea</taxon>
    </lineage>
</organism>
<proteinExistence type="predicted"/>
<sequence length="249" mass="27671">MEKTVQSFYFFFFSLFLLPIEISAQKNSAEALLKWRDSLVSHSLNSWSIANESSTSRPCNWTGIQCDDAGSFVEINLPTSGLDGTLDEFDFSAFPNLTSLNLDMNNLNGSLPVRIGNLSKLGHLDLGSNNFANAIPAEVGSLSELRFLRLFNNSFTGAIPYQLTNLQKIEGIIPVQIAANLTNLRFLNLTQNSFGGKIPVEISRLQKLEELRIGFNMLTGSIPDELASCPTFKSLNYITILFKGQYRLQ</sequence>
<comment type="caution">
    <text evidence="1">The sequence shown here is derived from an EMBL/GenBank/DDBJ whole genome shotgun (WGS) entry which is preliminary data.</text>
</comment>
<accession>A0ACC2M0D1</accession>
<evidence type="ECO:0000313" key="2">
    <source>
        <dbReference type="Proteomes" id="UP001234297"/>
    </source>
</evidence>
<dbReference type="EMBL" id="CM056813">
    <property type="protein sequence ID" value="KAJ8639221.1"/>
    <property type="molecule type" value="Genomic_DNA"/>
</dbReference>
<gene>
    <name evidence="1" type="ORF">MRB53_015915</name>
</gene>
<reference evidence="1 2" key="1">
    <citation type="journal article" date="2022" name="Hortic Res">
        <title>A haplotype resolved chromosomal level avocado genome allows analysis of novel avocado genes.</title>
        <authorList>
            <person name="Nath O."/>
            <person name="Fletcher S.J."/>
            <person name="Hayward A."/>
            <person name="Shaw L.M."/>
            <person name="Masouleh A.K."/>
            <person name="Furtado A."/>
            <person name="Henry R.J."/>
            <person name="Mitter N."/>
        </authorList>
    </citation>
    <scope>NUCLEOTIDE SEQUENCE [LARGE SCALE GENOMIC DNA]</scope>
    <source>
        <strain evidence="2">cv. Hass</strain>
    </source>
</reference>
<evidence type="ECO:0000313" key="1">
    <source>
        <dbReference type="EMBL" id="KAJ8639221.1"/>
    </source>
</evidence>
<protein>
    <submittedName>
        <fullName evidence="1">Uncharacterized protein</fullName>
    </submittedName>
</protein>
<name>A0ACC2M0D1_PERAE</name>